<dbReference type="AlphaFoldDB" id="A0A8H7QPZ3"/>
<gene>
    <name evidence="1" type="ORF">INT46_005816</name>
</gene>
<comment type="caution">
    <text evidence="1">The sequence shown here is derived from an EMBL/GenBank/DDBJ whole genome shotgun (WGS) entry which is preliminary data.</text>
</comment>
<keyword evidence="2" id="KW-1185">Reference proteome</keyword>
<dbReference type="OrthoDB" id="10486901at2759"/>
<evidence type="ECO:0000313" key="1">
    <source>
        <dbReference type="EMBL" id="KAG2195556.1"/>
    </source>
</evidence>
<name>A0A8H7QPZ3_9FUNG</name>
<reference evidence="1" key="1">
    <citation type="submission" date="2020-12" db="EMBL/GenBank/DDBJ databases">
        <title>Metabolic potential, ecology and presence of endohyphal bacteria is reflected in genomic diversity of Mucoromycotina.</title>
        <authorList>
            <person name="Muszewska A."/>
            <person name="Okrasinska A."/>
            <person name="Steczkiewicz K."/>
            <person name="Drgas O."/>
            <person name="Orlowska M."/>
            <person name="Perlinska-Lenart U."/>
            <person name="Aleksandrzak-Piekarczyk T."/>
            <person name="Szatraj K."/>
            <person name="Zielenkiewicz U."/>
            <person name="Pilsyk S."/>
            <person name="Malc E."/>
            <person name="Mieczkowski P."/>
            <person name="Kruszewska J.S."/>
            <person name="Biernat P."/>
            <person name="Pawlowska J."/>
        </authorList>
    </citation>
    <scope>NUCLEOTIDE SEQUENCE</scope>
    <source>
        <strain evidence="1">CBS 226.32</strain>
    </source>
</reference>
<dbReference type="Proteomes" id="UP000650833">
    <property type="component" value="Unassembled WGS sequence"/>
</dbReference>
<sequence>MCAFSANAVALNKRAISALFQLCIDDINSCGAQVVIVKADTKKLNHF</sequence>
<proteinExistence type="predicted"/>
<organism evidence="1 2">
    <name type="scientific">Mucor plumbeus</name>
    <dbReference type="NCBI Taxonomy" id="97098"/>
    <lineage>
        <taxon>Eukaryota</taxon>
        <taxon>Fungi</taxon>
        <taxon>Fungi incertae sedis</taxon>
        <taxon>Mucoromycota</taxon>
        <taxon>Mucoromycotina</taxon>
        <taxon>Mucoromycetes</taxon>
        <taxon>Mucorales</taxon>
        <taxon>Mucorineae</taxon>
        <taxon>Mucoraceae</taxon>
        <taxon>Mucor</taxon>
    </lineage>
</organism>
<accession>A0A8H7QPZ3</accession>
<evidence type="ECO:0000313" key="2">
    <source>
        <dbReference type="Proteomes" id="UP000650833"/>
    </source>
</evidence>
<dbReference type="EMBL" id="JAEPRC010000519">
    <property type="protein sequence ID" value="KAG2195556.1"/>
    <property type="molecule type" value="Genomic_DNA"/>
</dbReference>
<protein>
    <submittedName>
        <fullName evidence="1">Uncharacterized protein</fullName>
    </submittedName>
</protein>